<evidence type="ECO:0000313" key="2">
    <source>
        <dbReference type="EMBL" id="PWJ16934.1"/>
    </source>
</evidence>
<gene>
    <name evidence="2" type="ORF">BCF38_10747</name>
    <name evidence="3" type="ORF">SAMN05421539_10747</name>
</gene>
<evidence type="ECO:0000313" key="3">
    <source>
        <dbReference type="EMBL" id="SSA48146.1"/>
    </source>
</evidence>
<evidence type="ECO:0000313" key="4">
    <source>
        <dbReference type="Proteomes" id="UP000245839"/>
    </source>
</evidence>
<dbReference type="PROSITE" id="PS00061">
    <property type="entry name" value="ADH_SHORT"/>
    <property type="match status" value="1"/>
</dbReference>
<dbReference type="RefSeq" id="WP_109565089.1">
    <property type="nucleotide sequence ID" value="NZ_QGDJ01000007.1"/>
</dbReference>
<dbReference type="InterPro" id="IPR036291">
    <property type="entry name" value="NAD(P)-bd_dom_sf"/>
</dbReference>
<protein>
    <submittedName>
        <fullName evidence="2">NAD(P)-dependent dehydrogenase (Short-subunit alcohol dehydrogenase family)</fullName>
    </submittedName>
    <submittedName>
        <fullName evidence="3">NAD(P)-dependent dehydrogenase, short-chain alcohol dehydrogenase family</fullName>
    </submittedName>
</protein>
<dbReference type="GO" id="GO:0030497">
    <property type="term" value="P:fatty acid elongation"/>
    <property type="evidence" value="ECO:0007669"/>
    <property type="project" value="TreeGrafter"/>
</dbReference>
<dbReference type="InterPro" id="IPR020904">
    <property type="entry name" value="Sc_DH/Rdtase_CS"/>
</dbReference>
<dbReference type="FunFam" id="3.40.50.720:FF:000084">
    <property type="entry name" value="Short-chain dehydrogenase reductase"/>
    <property type="match status" value="1"/>
</dbReference>
<sequence length="248" mass="25303">MGISLDGKRALVTGASSGLGLHFAGVLAAAGAEVTLAARRQERVEAEADALRKAGHAADAGALDVTGPASIAAFFGGRPAFDIVINNAGVAGDGAAMDMETEAFRSVVDTNLTGIFGVAQAAARAMRDAGGGSIVNIASILGLRVAGHVPAYTASKAAVVQLTKALALEWARYGIRVNALCPGYVETPINRAFFETDAGRALIKRIPQRRLGRLSDLDGPLLLLASEHSAYMTGSIVAVDGGHLVSGL</sequence>
<dbReference type="Proteomes" id="UP000245839">
    <property type="component" value="Unassembled WGS sequence"/>
</dbReference>
<name>A0A2Y9AVT7_9RHOB</name>
<dbReference type="EMBL" id="UETC01000007">
    <property type="protein sequence ID" value="SSA48146.1"/>
    <property type="molecule type" value="Genomic_DNA"/>
</dbReference>
<dbReference type="Pfam" id="PF13561">
    <property type="entry name" value="adh_short_C2"/>
    <property type="match status" value="1"/>
</dbReference>
<proteinExistence type="inferred from homology"/>
<dbReference type="PANTHER" id="PTHR42760">
    <property type="entry name" value="SHORT-CHAIN DEHYDROGENASES/REDUCTASES FAMILY MEMBER"/>
    <property type="match status" value="1"/>
</dbReference>
<reference evidence="3 5" key="1">
    <citation type="submission" date="2016-10" db="EMBL/GenBank/DDBJ databases">
        <authorList>
            <person name="Cai Z."/>
        </authorList>
    </citation>
    <scope>NUCLEOTIDE SEQUENCE [LARGE SCALE GENOMIC DNA]</scope>
    <source>
        <strain evidence="3 5">DSM 25227</strain>
    </source>
</reference>
<dbReference type="SUPFAM" id="SSF51735">
    <property type="entry name" value="NAD(P)-binding Rossmann-fold domains"/>
    <property type="match status" value="1"/>
</dbReference>
<dbReference type="Gene3D" id="3.40.50.720">
    <property type="entry name" value="NAD(P)-binding Rossmann-like Domain"/>
    <property type="match status" value="1"/>
</dbReference>
<keyword evidence="4" id="KW-1185">Reference proteome</keyword>
<accession>A0A2Y9AVT7</accession>
<dbReference type="AlphaFoldDB" id="A0A2Y9AVT7"/>
<comment type="similarity">
    <text evidence="1">Belongs to the short-chain dehydrogenases/reductases (SDR) family.</text>
</comment>
<dbReference type="PRINTS" id="PR00081">
    <property type="entry name" value="GDHRDH"/>
</dbReference>
<dbReference type="InterPro" id="IPR002347">
    <property type="entry name" value="SDR_fam"/>
</dbReference>
<dbReference type="EMBL" id="QGDJ01000007">
    <property type="protein sequence ID" value="PWJ16934.1"/>
    <property type="molecule type" value="Genomic_DNA"/>
</dbReference>
<evidence type="ECO:0000256" key="1">
    <source>
        <dbReference type="ARBA" id="ARBA00006484"/>
    </source>
</evidence>
<dbReference type="OrthoDB" id="7255009at2"/>
<evidence type="ECO:0000313" key="5">
    <source>
        <dbReference type="Proteomes" id="UP000251571"/>
    </source>
</evidence>
<dbReference type="GO" id="GO:0016616">
    <property type="term" value="F:oxidoreductase activity, acting on the CH-OH group of donors, NAD or NADP as acceptor"/>
    <property type="evidence" value="ECO:0007669"/>
    <property type="project" value="TreeGrafter"/>
</dbReference>
<reference evidence="2 4" key="2">
    <citation type="submission" date="2018-03" db="EMBL/GenBank/DDBJ databases">
        <title>Genomic Encyclopedia of Archaeal and Bacterial Type Strains, Phase II (KMG-II): from individual species to whole genera.</title>
        <authorList>
            <person name="Goeker M."/>
        </authorList>
    </citation>
    <scope>NUCLEOTIDE SEQUENCE [LARGE SCALE GENOMIC DNA]</scope>
    <source>
        <strain evidence="2 4">DSM 25227</strain>
    </source>
</reference>
<dbReference type="PRINTS" id="PR00080">
    <property type="entry name" value="SDRFAMILY"/>
</dbReference>
<dbReference type="PANTHER" id="PTHR42760:SF135">
    <property type="entry name" value="BLL7886 PROTEIN"/>
    <property type="match status" value="1"/>
</dbReference>
<organism evidence="3 5">
    <name type="scientific">Jannaschia seohaensis</name>
    <dbReference type="NCBI Taxonomy" id="475081"/>
    <lineage>
        <taxon>Bacteria</taxon>
        <taxon>Pseudomonadati</taxon>
        <taxon>Pseudomonadota</taxon>
        <taxon>Alphaproteobacteria</taxon>
        <taxon>Rhodobacterales</taxon>
        <taxon>Roseobacteraceae</taxon>
        <taxon>Jannaschia</taxon>
    </lineage>
</organism>
<dbReference type="Proteomes" id="UP000251571">
    <property type="component" value="Unassembled WGS sequence"/>
</dbReference>